<organism evidence="2 3">
    <name type="scientific">Cirrhinus mrigala</name>
    <name type="common">Mrigala</name>
    <dbReference type="NCBI Taxonomy" id="683832"/>
    <lineage>
        <taxon>Eukaryota</taxon>
        <taxon>Metazoa</taxon>
        <taxon>Chordata</taxon>
        <taxon>Craniata</taxon>
        <taxon>Vertebrata</taxon>
        <taxon>Euteleostomi</taxon>
        <taxon>Actinopterygii</taxon>
        <taxon>Neopterygii</taxon>
        <taxon>Teleostei</taxon>
        <taxon>Ostariophysi</taxon>
        <taxon>Cypriniformes</taxon>
        <taxon>Cyprinidae</taxon>
        <taxon>Labeoninae</taxon>
        <taxon>Labeonini</taxon>
        <taxon>Cirrhinus</taxon>
    </lineage>
</organism>
<name>A0ABD0R4C3_CIRMR</name>
<protein>
    <submittedName>
        <fullName evidence="2">Uncharacterized protein</fullName>
    </submittedName>
</protein>
<evidence type="ECO:0000313" key="3">
    <source>
        <dbReference type="Proteomes" id="UP001529510"/>
    </source>
</evidence>
<keyword evidence="1" id="KW-0812">Transmembrane</keyword>
<keyword evidence="1" id="KW-0472">Membrane</keyword>
<evidence type="ECO:0000256" key="1">
    <source>
        <dbReference type="SAM" id="Phobius"/>
    </source>
</evidence>
<gene>
    <name evidence="2" type="ORF">M9458_011661</name>
</gene>
<dbReference type="Pfam" id="PF12070">
    <property type="entry name" value="SCAI"/>
    <property type="match status" value="1"/>
</dbReference>
<feature type="non-terminal residue" evidence="2">
    <location>
        <position position="51"/>
    </location>
</feature>
<accession>A0ABD0R4C3</accession>
<proteinExistence type="predicted"/>
<evidence type="ECO:0000313" key="2">
    <source>
        <dbReference type="EMBL" id="KAL0193365.1"/>
    </source>
</evidence>
<dbReference type="Proteomes" id="UP001529510">
    <property type="component" value="Unassembled WGS sequence"/>
</dbReference>
<feature type="non-terminal residue" evidence="2">
    <location>
        <position position="1"/>
    </location>
</feature>
<dbReference type="AlphaFoldDB" id="A0ABD0R4C3"/>
<dbReference type="EMBL" id="JAMKFB020000005">
    <property type="protein sequence ID" value="KAL0193365.1"/>
    <property type="molecule type" value="Genomic_DNA"/>
</dbReference>
<keyword evidence="1" id="KW-1133">Transmembrane helix</keyword>
<sequence length="51" mass="5911">LFTLFLYNPLMGFLSVCGLSSMRYGLWEKAQELLRKVFHDIGQMITSSRVI</sequence>
<feature type="transmembrane region" description="Helical" evidence="1">
    <location>
        <begin position="6"/>
        <end position="26"/>
    </location>
</feature>
<dbReference type="InterPro" id="IPR022709">
    <property type="entry name" value="SCAI"/>
</dbReference>
<reference evidence="2 3" key="1">
    <citation type="submission" date="2024-05" db="EMBL/GenBank/DDBJ databases">
        <title>Genome sequencing and assembly of Indian major carp, Cirrhinus mrigala (Hamilton, 1822).</title>
        <authorList>
            <person name="Mohindra V."/>
            <person name="Chowdhury L.M."/>
            <person name="Lal K."/>
            <person name="Jena J.K."/>
        </authorList>
    </citation>
    <scope>NUCLEOTIDE SEQUENCE [LARGE SCALE GENOMIC DNA]</scope>
    <source>
        <strain evidence="2">CM1030</strain>
        <tissue evidence="2">Blood</tissue>
    </source>
</reference>
<keyword evidence="3" id="KW-1185">Reference proteome</keyword>
<comment type="caution">
    <text evidence="2">The sequence shown here is derived from an EMBL/GenBank/DDBJ whole genome shotgun (WGS) entry which is preliminary data.</text>
</comment>